<comment type="caution">
    <text evidence="8">The sequence shown here is derived from an EMBL/GenBank/DDBJ whole genome shotgun (WGS) entry which is preliminary data.</text>
</comment>
<dbReference type="OrthoDB" id="538718at2759"/>
<feature type="compositionally biased region" description="Polar residues" evidence="5">
    <location>
        <begin position="23"/>
        <end position="36"/>
    </location>
</feature>
<gene>
    <name evidence="8" type="ORF">BGZ80_010351</name>
</gene>
<organism evidence="8 9">
    <name type="scientific">Entomortierella chlamydospora</name>
    <dbReference type="NCBI Taxonomy" id="101097"/>
    <lineage>
        <taxon>Eukaryota</taxon>
        <taxon>Fungi</taxon>
        <taxon>Fungi incertae sedis</taxon>
        <taxon>Mucoromycota</taxon>
        <taxon>Mortierellomycotina</taxon>
        <taxon>Mortierellomycetes</taxon>
        <taxon>Mortierellales</taxon>
        <taxon>Mortierellaceae</taxon>
        <taxon>Entomortierella</taxon>
    </lineage>
</organism>
<feature type="transmembrane region" description="Helical" evidence="6">
    <location>
        <begin position="351"/>
        <end position="372"/>
    </location>
</feature>
<evidence type="ECO:0000256" key="1">
    <source>
        <dbReference type="ARBA" id="ARBA00004141"/>
    </source>
</evidence>
<evidence type="ECO:0000256" key="6">
    <source>
        <dbReference type="SAM" id="Phobius"/>
    </source>
</evidence>
<dbReference type="InterPro" id="IPR051328">
    <property type="entry name" value="T7SS_ABC-Transporter"/>
</dbReference>
<proteinExistence type="predicted"/>
<feature type="domain" description="DUF3533" evidence="7">
    <location>
        <begin position="82"/>
        <end position="484"/>
    </location>
</feature>
<keyword evidence="4 6" id="KW-0472">Membrane</keyword>
<keyword evidence="3 6" id="KW-1133">Transmembrane helix</keyword>
<comment type="subcellular location">
    <subcellularLocation>
        <location evidence="1">Membrane</location>
        <topology evidence="1">Multi-pass membrane protein</topology>
    </subcellularLocation>
</comment>
<protein>
    <recommendedName>
        <fullName evidence="7">DUF3533 domain-containing protein</fullName>
    </recommendedName>
</protein>
<evidence type="ECO:0000256" key="2">
    <source>
        <dbReference type="ARBA" id="ARBA00022692"/>
    </source>
</evidence>
<name>A0A9P6N342_9FUNG</name>
<feature type="region of interest" description="Disordered" evidence="5">
    <location>
        <begin position="23"/>
        <end position="56"/>
    </location>
</feature>
<feature type="transmembrane region" description="Helical" evidence="6">
    <location>
        <begin position="384"/>
        <end position="410"/>
    </location>
</feature>
<dbReference type="GO" id="GO:0016020">
    <property type="term" value="C:membrane"/>
    <property type="evidence" value="ECO:0007669"/>
    <property type="project" value="UniProtKB-SubCell"/>
</dbReference>
<accession>A0A9P6N342</accession>
<evidence type="ECO:0000256" key="5">
    <source>
        <dbReference type="SAM" id="MobiDB-lite"/>
    </source>
</evidence>
<dbReference type="AlphaFoldDB" id="A0A9P6N342"/>
<feature type="transmembrane region" description="Helical" evidence="6">
    <location>
        <begin position="416"/>
        <end position="437"/>
    </location>
</feature>
<dbReference type="PANTHER" id="PTHR43077">
    <property type="entry name" value="TRANSPORT PERMEASE YVFS-RELATED"/>
    <property type="match status" value="1"/>
</dbReference>
<keyword evidence="2 6" id="KW-0812">Transmembrane</keyword>
<sequence>MAEQTQTHVPMVPLEETAVVTENNTIHSSASSTTPVRQFDTIDDINNDDDTSNDSPLRSIKRSLPQLFVFPHLFRRHAWVLLILTTVVMITYIWLYLGSLWSPLTRVKNFNIVFYNGDTGFDYSNTPAQLVPLFQAITSNSSLGSLVEKQIMNHQGALNQVVTWIDRTNEGNLDRDALLNIIEVGGAWGVIYIPSNFSNNMLSYAPTNSGPATAASLKPVQFEYIYDQGRAYGTHSILEKVISKSMSALTMGFESGLLNSSANQTLLQTMHPSFWLQAMSMSETIMHPVLVYGQNFACYITFVVLYIGAILTVTTTTKFLPNTVETLGVLDNIDGSGKPSTTKFPAIRIAWARHAVGFVFSTFHVIFIWMVPQVMSSHQLYEKYNAGIAFAFIWLVGKSFNSILFLFVQLLTVDGFQIPATLFMILMLTSSGGILDWRAMPGFFRIGKAFPFTYAVNGMKAIYFGSRTDKMWINWVVIAAWTVVPLTIHIILARSDVRLRREALRQQSRTKSAASSEL</sequence>
<dbReference type="EMBL" id="JAAAID010000071">
    <property type="protein sequence ID" value="KAG0023126.1"/>
    <property type="molecule type" value="Genomic_DNA"/>
</dbReference>
<dbReference type="Proteomes" id="UP000703661">
    <property type="component" value="Unassembled WGS sequence"/>
</dbReference>
<evidence type="ECO:0000313" key="8">
    <source>
        <dbReference type="EMBL" id="KAG0023126.1"/>
    </source>
</evidence>
<evidence type="ECO:0000313" key="9">
    <source>
        <dbReference type="Proteomes" id="UP000703661"/>
    </source>
</evidence>
<feature type="transmembrane region" description="Helical" evidence="6">
    <location>
        <begin position="472"/>
        <end position="492"/>
    </location>
</feature>
<evidence type="ECO:0000256" key="4">
    <source>
        <dbReference type="ARBA" id="ARBA00023136"/>
    </source>
</evidence>
<feature type="transmembrane region" description="Helical" evidence="6">
    <location>
        <begin position="78"/>
        <end position="97"/>
    </location>
</feature>
<evidence type="ECO:0000256" key="3">
    <source>
        <dbReference type="ARBA" id="ARBA00022989"/>
    </source>
</evidence>
<evidence type="ECO:0000259" key="7">
    <source>
        <dbReference type="Pfam" id="PF12051"/>
    </source>
</evidence>
<keyword evidence="9" id="KW-1185">Reference proteome</keyword>
<dbReference type="InterPro" id="IPR022703">
    <property type="entry name" value="DUF3533"/>
</dbReference>
<dbReference type="PANTHER" id="PTHR43077:SF10">
    <property type="entry name" value="TRANSPORT PERMEASE PROTEIN"/>
    <property type="match status" value="1"/>
</dbReference>
<dbReference type="Pfam" id="PF12051">
    <property type="entry name" value="DUF3533"/>
    <property type="match status" value="1"/>
</dbReference>
<feature type="transmembrane region" description="Helical" evidence="6">
    <location>
        <begin position="289"/>
        <end position="311"/>
    </location>
</feature>
<feature type="compositionally biased region" description="Acidic residues" evidence="5">
    <location>
        <begin position="41"/>
        <end position="52"/>
    </location>
</feature>
<reference evidence="8" key="1">
    <citation type="journal article" date="2020" name="Fungal Divers.">
        <title>Resolving the Mortierellaceae phylogeny through synthesis of multi-gene phylogenetics and phylogenomics.</title>
        <authorList>
            <person name="Vandepol N."/>
            <person name="Liber J."/>
            <person name="Desiro A."/>
            <person name="Na H."/>
            <person name="Kennedy M."/>
            <person name="Barry K."/>
            <person name="Grigoriev I.V."/>
            <person name="Miller A.N."/>
            <person name="O'Donnell K."/>
            <person name="Stajich J.E."/>
            <person name="Bonito G."/>
        </authorList>
    </citation>
    <scope>NUCLEOTIDE SEQUENCE</scope>
    <source>
        <strain evidence="8">NRRL 2769</strain>
    </source>
</reference>